<organism evidence="5 7">
    <name type="scientific">Dracunculus medinensis</name>
    <name type="common">Guinea worm</name>
    <dbReference type="NCBI Taxonomy" id="318479"/>
    <lineage>
        <taxon>Eukaryota</taxon>
        <taxon>Metazoa</taxon>
        <taxon>Ecdysozoa</taxon>
        <taxon>Nematoda</taxon>
        <taxon>Chromadorea</taxon>
        <taxon>Rhabditida</taxon>
        <taxon>Spirurina</taxon>
        <taxon>Dracunculoidea</taxon>
        <taxon>Dracunculidae</taxon>
        <taxon>Dracunculus</taxon>
    </lineage>
</organism>
<feature type="repeat" description="WD" evidence="3">
    <location>
        <begin position="60"/>
        <end position="105"/>
    </location>
</feature>
<dbReference type="Pfam" id="PF00400">
    <property type="entry name" value="WD40"/>
    <property type="match status" value="1"/>
</dbReference>
<accession>A0A0N4UI58</accession>
<dbReference type="InterPro" id="IPR040066">
    <property type="entry name" value="WDR31"/>
</dbReference>
<keyword evidence="1 3" id="KW-0853">WD repeat</keyword>
<evidence type="ECO:0000256" key="1">
    <source>
        <dbReference type="ARBA" id="ARBA00022574"/>
    </source>
</evidence>
<gene>
    <name evidence="4" type="ORF">DME_LOCUS1693</name>
</gene>
<dbReference type="AlphaFoldDB" id="A0A0N4UI58"/>
<evidence type="ECO:0000313" key="4">
    <source>
        <dbReference type="EMBL" id="VDN51720.1"/>
    </source>
</evidence>
<keyword evidence="6" id="KW-1185">Reference proteome</keyword>
<dbReference type="Gene3D" id="2.130.10.10">
    <property type="entry name" value="YVTN repeat-like/Quinoprotein amine dehydrogenase"/>
    <property type="match status" value="1"/>
</dbReference>
<sequence>IWDSKNLHLVHEFPKKNHILTHCDFSSDGYYCLTSCNGFNGEGCEITMWDIRQQKIIQEYKGHEESVTCAKFLSQHVVSKNIIVSVSADQTVRIWNIDDGNCLWSEMVSAGSDLLACIGFGDGNIVVSGLNATLCHIRLLAKAGRPYLQCISMQTVARCIDRRHS</sequence>
<proteinExistence type="predicted"/>
<dbReference type="PROSITE" id="PS50294">
    <property type="entry name" value="WD_REPEATS_REGION"/>
    <property type="match status" value="1"/>
</dbReference>
<reference evidence="4 6" key="2">
    <citation type="submission" date="2018-11" db="EMBL/GenBank/DDBJ databases">
        <authorList>
            <consortium name="Pathogen Informatics"/>
        </authorList>
    </citation>
    <scope>NUCLEOTIDE SEQUENCE [LARGE SCALE GENOMIC DNA]</scope>
</reference>
<dbReference type="PANTHER" id="PTHR19869:SF1">
    <property type="entry name" value="WD REPEAT-CONTAINING PROTEIN 31"/>
    <property type="match status" value="1"/>
</dbReference>
<dbReference type="PROSITE" id="PS00678">
    <property type="entry name" value="WD_REPEATS_1"/>
    <property type="match status" value="1"/>
</dbReference>
<protein>
    <submittedName>
        <fullName evidence="7">WD_REPEATS_REGION domain-containing protein</fullName>
    </submittedName>
</protein>
<dbReference type="InterPro" id="IPR015943">
    <property type="entry name" value="WD40/YVTN_repeat-like_dom_sf"/>
</dbReference>
<dbReference type="STRING" id="318479.A0A0N4UI58"/>
<dbReference type="InterPro" id="IPR036322">
    <property type="entry name" value="WD40_repeat_dom_sf"/>
</dbReference>
<dbReference type="SUPFAM" id="SSF50978">
    <property type="entry name" value="WD40 repeat-like"/>
    <property type="match status" value="1"/>
</dbReference>
<dbReference type="Proteomes" id="UP000274756">
    <property type="component" value="Unassembled WGS sequence"/>
</dbReference>
<dbReference type="InterPro" id="IPR019775">
    <property type="entry name" value="WD40_repeat_CS"/>
</dbReference>
<dbReference type="EMBL" id="UYYG01000029">
    <property type="protein sequence ID" value="VDN51720.1"/>
    <property type="molecule type" value="Genomic_DNA"/>
</dbReference>
<evidence type="ECO:0000256" key="3">
    <source>
        <dbReference type="PROSITE-ProRule" id="PRU00221"/>
    </source>
</evidence>
<name>A0A0N4UI58_DRAME</name>
<dbReference type="OrthoDB" id="6262491at2759"/>
<evidence type="ECO:0000313" key="6">
    <source>
        <dbReference type="Proteomes" id="UP000274756"/>
    </source>
</evidence>
<dbReference type="InterPro" id="IPR001680">
    <property type="entry name" value="WD40_rpt"/>
</dbReference>
<evidence type="ECO:0000313" key="5">
    <source>
        <dbReference type="Proteomes" id="UP000038040"/>
    </source>
</evidence>
<keyword evidence="2" id="KW-0677">Repeat</keyword>
<evidence type="ECO:0000256" key="2">
    <source>
        <dbReference type="ARBA" id="ARBA00022737"/>
    </source>
</evidence>
<dbReference type="PANTHER" id="PTHR19869">
    <property type="entry name" value="SPERMATID WD-REPEAT PROTEIN"/>
    <property type="match status" value="1"/>
</dbReference>
<dbReference type="PROSITE" id="PS50082">
    <property type="entry name" value="WD_REPEATS_2"/>
    <property type="match status" value="1"/>
</dbReference>
<dbReference type="SMART" id="SM00320">
    <property type="entry name" value="WD40"/>
    <property type="match status" value="2"/>
</dbReference>
<dbReference type="WBParaSite" id="DME_0000727501-mRNA-1">
    <property type="protein sequence ID" value="DME_0000727501-mRNA-1"/>
    <property type="gene ID" value="DME_0000727501"/>
</dbReference>
<dbReference type="Proteomes" id="UP000038040">
    <property type="component" value="Unplaced"/>
</dbReference>
<evidence type="ECO:0000313" key="7">
    <source>
        <dbReference type="WBParaSite" id="DME_0000727501-mRNA-1"/>
    </source>
</evidence>
<reference evidence="7" key="1">
    <citation type="submission" date="2017-02" db="UniProtKB">
        <authorList>
            <consortium name="WormBaseParasite"/>
        </authorList>
    </citation>
    <scope>IDENTIFICATION</scope>
</reference>